<feature type="binding site" evidence="9">
    <location>
        <position position="143"/>
    </location>
    <ligand>
        <name>FAD</name>
        <dbReference type="ChEBI" id="CHEBI:57692"/>
    </ligand>
</feature>
<keyword evidence="4 9" id="KW-0547">Nucleotide-binding</keyword>
<evidence type="ECO:0000313" key="11">
    <source>
        <dbReference type="EMBL" id="AYB45970.1"/>
    </source>
</evidence>
<evidence type="ECO:0000256" key="1">
    <source>
        <dbReference type="ARBA" id="ARBA00004739"/>
    </source>
</evidence>
<feature type="binding site" evidence="9">
    <location>
        <begin position="196"/>
        <end position="198"/>
    </location>
    <ligand>
        <name>FAD</name>
        <dbReference type="ChEBI" id="CHEBI:57692"/>
    </ligand>
</feature>
<accession>A0A385TNE2</accession>
<keyword evidence="6" id="KW-0560">Oxidoreductase</keyword>
<dbReference type="InterPro" id="IPR008219">
    <property type="entry name" value="PRODH_bac_arc"/>
</dbReference>
<evidence type="ECO:0000256" key="3">
    <source>
        <dbReference type="ARBA" id="ARBA00022630"/>
    </source>
</evidence>
<comment type="catalytic activity">
    <reaction evidence="8">
        <text>L-proline + a quinone = (S)-1-pyrroline-5-carboxylate + a quinol + H(+)</text>
        <dbReference type="Rhea" id="RHEA:23784"/>
        <dbReference type="ChEBI" id="CHEBI:15378"/>
        <dbReference type="ChEBI" id="CHEBI:17388"/>
        <dbReference type="ChEBI" id="CHEBI:24646"/>
        <dbReference type="ChEBI" id="CHEBI:60039"/>
        <dbReference type="ChEBI" id="CHEBI:132124"/>
        <dbReference type="EC" id="1.5.5.2"/>
    </reaction>
</comment>
<evidence type="ECO:0000256" key="6">
    <source>
        <dbReference type="ARBA" id="ARBA00023002"/>
    </source>
</evidence>
<evidence type="ECO:0000256" key="7">
    <source>
        <dbReference type="ARBA" id="ARBA00023062"/>
    </source>
</evidence>
<evidence type="ECO:0000313" key="12">
    <source>
        <dbReference type="Proteomes" id="UP000266552"/>
    </source>
</evidence>
<dbReference type="EMBL" id="CP032412">
    <property type="protein sequence ID" value="AYB45970.1"/>
    <property type="molecule type" value="Genomic_DNA"/>
</dbReference>
<feature type="domain" description="Proline dehydrogenase" evidence="10">
    <location>
        <begin position="59"/>
        <end position="298"/>
    </location>
</feature>
<evidence type="ECO:0000256" key="2">
    <source>
        <dbReference type="ARBA" id="ARBA00012695"/>
    </source>
</evidence>
<reference evidence="11 12" key="1">
    <citation type="submission" date="2018-09" db="EMBL/GenBank/DDBJ databases">
        <title>Genome Sequence of Paenibacillus lautus Strain E7593-69, Azo Dye-Degrading Bacteria, Isolated from Commercial Tattoo Inks.</title>
        <authorList>
            <person name="Nho S.W."/>
            <person name="Kim S.-J."/>
            <person name="Kweon O."/>
            <person name="Cerniglia C.E."/>
        </authorList>
    </citation>
    <scope>NUCLEOTIDE SEQUENCE [LARGE SCALE GENOMIC DNA]</scope>
    <source>
        <strain evidence="11 12">E7593-69</strain>
    </source>
</reference>
<dbReference type="Pfam" id="PF01619">
    <property type="entry name" value="Pro_dh"/>
    <property type="match status" value="1"/>
</dbReference>
<evidence type="ECO:0000256" key="8">
    <source>
        <dbReference type="ARBA" id="ARBA00048779"/>
    </source>
</evidence>
<keyword evidence="3" id="KW-0285">Flavoprotein</keyword>
<dbReference type="Proteomes" id="UP000266552">
    <property type="component" value="Chromosome"/>
</dbReference>
<dbReference type="Gene3D" id="3.20.20.220">
    <property type="match status" value="1"/>
</dbReference>
<evidence type="ECO:0000256" key="9">
    <source>
        <dbReference type="PIRSR" id="PIRSR000196-2"/>
    </source>
</evidence>
<dbReference type="UniPathway" id="UPA00261">
    <property type="reaction ID" value="UER00373"/>
</dbReference>
<keyword evidence="12" id="KW-1185">Reference proteome</keyword>
<protein>
    <recommendedName>
        <fullName evidence="2">proline dehydrogenase</fullName>
        <ecNumber evidence="2">1.5.5.2</ecNumber>
    </recommendedName>
</protein>
<dbReference type="PIRSF" id="PIRSF000196">
    <property type="entry name" value="Pro_dehydrog"/>
    <property type="match status" value="1"/>
</dbReference>
<evidence type="ECO:0000256" key="4">
    <source>
        <dbReference type="ARBA" id="ARBA00022741"/>
    </source>
</evidence>
<comment type="cofactor">
    <cofactor evidence="9">
        <name>FAD</name>
        <dbReference type="ChEBI" id="CHEBI:57692"/>
    </cofactor>
    <text evidence="9">Binds 1 FAD per subunit.</text>
</comment>
<dbReference type="EC" id="1.5.5.2" evidence="2"/>
<gene>
    <name evidence="11" type="ORF">D5F53_22930</name>
</gene>
<dbReference type="PANTHER" id="PTHR13914">
    <property type="entry name" value="PROLINE OXIDASE"/>
    <property type="match status" value="1"/>
</dbReference>
<comment type="pathway">
    <text evidence="1">Amino-acid degradation; L-proline degradation into L-glutamate; L-glutamate from L-proline: step 1/2.</text>
</comment>
<organism evidence="11 12">
    <name type="scientific">Paenibacillus lautus</name>
    <name type="common">Bacillus lautus</name>
    <dbReference type="NCBI Taxonomy" id="1401"/>
    <lineage>
        <taxon>Bacteria</taxon>
        <taxon>Bacillati</taxon>
        <taxon>Bacillota</taxon>
        <taxon>Bacilli</taxon>
        <taxon>Bacillales</taxon>
        <taxon>Paenibacillaceae</taxon>
        <taxon>Paenibacillus</taxon>
    </lineage>
</organism>
<dbReference type="PANTHER" id="PTHR13914:SF0">
    <property type="entry name" value="PROLINE DEHYDROGENASE 1, MITOCHONDRIAL"/>
    <property type="match status" value="1"/>
</dbReference>
<feature type="binding site" evidence="9">
    <location>
        <begin position="235"/>
        <end position="236"/>
    </location>
    <ligand>
        <name>FAD</name>
        <dbReference type="ChEBI" id="CHEBI:57692"/>
    </ligand>
</feature>
<dbReference type="GO" id="GO:0004657">
    <property type="term" value="F:proline dehydrogenase activity"/>
    <property type="evidence" value="ECO:0007669"/>
    <property type="project" value="UniProtKB-EC"/>
</dbReference>
<keyword evidence="7" id="KW-0642">Proline metabolism</keyword>
<dbReference type="GO" id="GO:0000166">
    <property type="term" value="F:nucleotide binding"/>
    <property type="evidence" value="ECO:0007669"/>
    <property type="project" value="UniProtKB-KW"/>
</dbReference>
<dbReference type="GO" id="GO:0010133">
    <property type="term" value="P:L-proline catabolic process to L-glutamate"/>
    <property type="evidence" value="ECO:0007669"/>
    <property type="project" value="UniProtKB-UniPathway"/>
</dbReference>
<dbReference type="InterPro" id="IPR015659">
    <property type="entry name" value="Proline_oxidase"/>
</dbReference>
<evidence type="ECO:0000256" key="5">
    <source>
        <dbReference type="ARBA" id="ARBA00022827"/>
    </source>
</evidence>
<dbReference type="AlphaFoldDB" id="A0A385TNE2"/>
<dbReference type="KEGG" id="plw:D5F53_22930"/>
<sequence>MNDSLSERAFADALKSVARNLQLKQYVRQSAEWYPILLRAAERFVAGDVLERGLFCRDALDAQGYRTSLEYIGENTLTETECTQAFQEFSRLIEACSKGRPGTRISLDLSHIGLSVDEDLSYRHLEGLASQAEVAGLELVISMEESAKTNSILALHRNISARFTNVGITLQAQLPRTLEDLEQVLTYGSGTIRIVKGAYQEQEGQYIPRSETLTSRYIQMVDLCVQAGRAVSVATHDEPILRHMTRNEVYRGAAVEIEMLYGIRTDLAKQLKDDGFPVRIYLTYGEEWFLYLCHRIAEHPPNIYDAVTRSIAGGTEPITQY</sequence>
<dbReference type="SUPFAM" id="SSF51730">
    <property type="entry name" value="FAD-linked oxidoreductase"/>
    <property type="match status" value="1"/>
</dbReference>
<dbReference type="InterPro" id="IPR002872">
    <property type="entry name" value="Proline_DH_dom"/>
</dbReference>
<evidence type="ECO:0000259" key="10">
    <source>
        <dbReference type="Pfam" id="PF01619"/>
    </source>
</evidence>
<dbReference type="InterPro" id="IPR029041">
    <property type="entry name" value="FAD-linked_oxidoreductase-like"/>
</dbReference>
<proteinExistence type="predicted"/>
<name>A0A385TNE2_PAELA</name>
<keyword evidence="5 9" id="KW-0274">FAD</keyword>
<feature type="binding site" evidence="9">
    <location>
        <position position="171"/>
    </location>
    <ligand>
        <name>FAD</name>
        <dbReference type="ChEBI" id="CHEBI:57692"/>
    </ligand>
</feature>